<organism evidence="6 7">
    <name type="scientific">Canariomyces notabilis</name>
    <dbReference type="NCBI Taxonomy" id="2074819"/>
    <lineage>
        <taxon>Eukaryota</taxon>
        <taxon>Fungi</taxon>
        <taxon>Dikarya</taxon>
        <taxon>Ascomycota</taxon>
        <taxon>Pezizomycotina</taxon>
        <taxon>Sordariomycetes</taxon>
        <taxon>Sordariomycetidae</taxon>
        <taxon>Sordariales</taxon>
        <taxon>Chaetomiaceae</taxon>
        <taxon>Canariomyces</taxon>
    </lineage>
</organism>
<keyword evidence="1" id="KW-0677">Repeat</keyword>
<comment type="caution">
    <text evidence="6">The sequence shown here is derived from an EMBL/GenBank/DDBJ whole genome shotgun (WGS) entry which is preliminary data.</text>
</comment>
<feature type="region of interest" description="Disordered" evidence="3">
    <location>
        <begin position="535"/>
        <end position="567"/>
    </location>
</feature>
<dbReference type="PANTHER" id="PTHR47435">
    <property type="entry name" value="KELCH REPEAT PROTEIN (AFU_ORTHOLOGUE AFUA_5G12780)"/>
    <property type="match status" value="1"/>
</dbReference>
<keyword evidence="2" id="KW-0408">Iron</keyword>
<reference evidence="6" key="1">
    <citation type="journal article" date="2023" name="Mol. Phylogenet. Evol.">
        <title>Genome-scale phylogeny and comparative genomics of the fungal order Sordariales.</title>
        <authorList>
            <person name="Hensen N."/>
            <person name="Bonometti L."/>
            <person name="Westerberg I."/>
            <person name="Brannstrom I.O."/>
            <person name="Guillou S."/>
            <person name="Cros-Aarteil S."/>
            <person name="Calhoun S."/>
            <person name="Haridas S."/>
            <person name="Kuo A."/>
            <person name="Mondo S."/>
            <person name="Pangilinan J."/>
            <person name="Riley R."/>
            <person name="LaButti K."/>
            <person name="Andreopoulos B."/>
            <person name="Lipzen A."/>
            <person name="Chen C."/>
            <person name="Yan M."/>
            <person name="Daum C."/>
            <person name="Ng V."/>
            <person name="Clum A."/>
            <person name="Steindorff A."/>
            <person name="Ohm R.A."/>
            <person name="Martin F."/>
            <person name="Silar P."/>
            <person name="Natvig D.O."/>
            <person name="Lalanne C."/>
            <person name="Gautier V."/>
            <person name="Ament-Velasquez S.L."/>
            <person name="Kruys A."/>
            <person name="Hutchinson M.I."/>
            <person name="Powell A.J."/>
            <person name="Barry K."/>
            <person name="Miller A.N."/>
            <person name="Grigoriev I.V."/>
            <person name="Debuchy R."/>
            <person name="Gladieux P."/>
            <person name="Hiltunen Thoren M."/>
            <person name="Johannesson H."/>
        </authorList>
    </citation>
    <scope>NUCLEOTIDE SEQUENCE</scope>
    <source>
        <strain evidence="6">CBS 508.74</strain>
    </source>
</reference>
<feature type="signal peptide" evidence="5">
    <location>
        <begin position="1"/>
        <end position="19"/>
    </location>
</feature>
<feature type="transmembrane region" description="Helical" evidence="4">
    <location>
        <begin position="467"/>
        <end position="487"/>
    </location>
</feature>
<evidence type="ECO:0000256" key="1">
    <source>
        <dbReference type="ARBA" id="ARBA00022737"/>
    </source>
</evidence>
<dbReference type="InterPro" id="IPR015915">
    <property type="entry name" value="Kelch-typ_b-propeller"/>
</dbReference>
<gene>
    <name evidence="6" type="ORF">N656DRAFT_797007</name>
</gene>
<dbReference type="GeneID" id="89941716"/>
<evidence type="ECO:0000256" key="3">
    <source>
        <dbReference type="SAM" id="MobiDB-lite"/>
    </source>
</evidence>
<name>A0AAN6TG02_9PEZI</name>
<dbReference type="GO" id="GO:0019760">
    <property type="term" value="P:glucosinolate metabolic process"/>
    <property type="evidence" value="ECO:0007669"/>
    <property type="project" value="UniProtKB-ARBA"/>
</dbReference>
<evidence type="ECO:0000256" key="4">
    <source>
        <dbReference type="SAM" id="Phobius"/>
    </source>
</evidence>
<reference evidence="6" key="2">
    <citation type="submission" date="2023-05" db="EMBL/GenBank/DDBJ databases">
        <authorList>
            <consortium name="Lawrence Berkeley National Laboratory"/>
            <person name="Steindorff A."/>
            <person name="Hensen N."/>
            <person name="Bonometti L."/>
            <person name="Westerberg I."/>
            <person name="Brannstrom I.O."/>
            <person name="Guillou S."/>
            <person name="Cros-Aarteil S."/>
            <person name="Calhoun S."/>
            <person name="Haridas S."/>
            <person name="Kuo A."/>
            <person name="Mondo S."/>
            <person name="Pangilinan J."/>
            <person name="Riley R."/>
            <person name="Labutti K."/>
            <person name="Andreopoulos B."/>
            <person name="Lipzen A."/>
            <person name="Chen C."/>
            <person name="Yanf M."/>
            <person name="Daum C."/>
            <person name="Ng V."/>
            <person name="Clum A."/>
            <person name="Ohm R."/>
            <person name="Martin F."/>
            <person name="Silar P."/>
            <person name="Natvig D."/>
            <person name="Lalanne C."/>
            <person name="Gautier V."/>
            <person name="Ament-Velasquez S.L."/>
            <person name="Kruys A."/>
            <person name="Hutchinson M.I."/>
            <person name="Powell A.J."/>
            <person name="Barry K."/>
            <person name="Miller A.N."/>
            <person name="Grigoriev I.V."/>
            <person name="Debuchy R."/>
            <person name="Gladieux P."/>
            <person name="Thoren M.H."/>
            <person name="Johannesson H."/>
        </authorList>
    </citation>
    <scope>NUCLEOTIDE SEQUENCE</scope>
    <source>
        <strain evidence="6">CBS 508.74</strain>
    </source>
</reference>
<keyword evidence="5" id="KW-0732">Signal</keyword>
<dbReference type="RefSeq" id="XP_064671357.1">
    <property type="nucleotide sequence ID" value="XM_064817591.1"/>
</dbReference>
<dbReference type="Gene3D" id="2.120.10.80">
    <property type="entry name" value="Kelch-type beta propeller"/>
    <property type="match status" value="1"/>
</dbReference>
<proteinExistence type="predicted"/>
<dbReference type="AlphaFoldDB" id="A0AAN6TG02"/>
<keyword evidence="4" id="KW-0472">Membrane</keyword>
<keyword evidence="4" id="KW-1133">Transmembrane helix</keyword>
<evidence type="ECO:0000313" key="7">
    <source>
        <dbReference type="Proteomes" id="UP001302812"/>
    </source>
</evidence>
<evidence type="ECO:0000256" key="5">
    <source>
        <dbReference type="SAM" id="SignalP"/>
    </source>
</evidence>
<evidence type="ECO:0000256" key="2">
    <source>
        <dbReference type="ARBA" id="ARBA00023004"/>
    </source>
</evidence>
<keyword evidence="4" id="KW-0812">Transmembrane</keyword>
<dbReference type="Proteomes" id="UP001302812">
    <property type="component" value="Unassembled WGS sequence"/>
</dbReference>
<dbReference type="SUPFAM" id="SSF117281">
    <property type="entry name" value="Kelch motif"/>
    <property type="match status" value="1"/>
</dbReference>
<evidence type="ECO:0000313" key="6">
    <source>
        <dbReference type="EMBL" id="KAK4113787.1"/>
    </source>
</evidence>
<evidence type="ECO:0008006" key="8">
    <source>
        <dbReference type="Google" id="ProtNLM"/>
    </source>
</evidence>
<feature type="compositionally biased region" description="Basic and acidic residues" evidence="3">
    <location>
        <begin position="555"/>
        <end position="567"/>
    </location>
</feature>
<sequence length="567" mass="61903">MSWTTALCLLSVVVYAATASLVCRRQESGIVGVCVFLRRAFHSSAVLNRWLYIDGGEFSYYDGEGIAYQYSTSLVSIDLTKDWTNTSVSLHSIPKPPGTPNLRHGGIWVDRARGVLYTGFSGTHSHFGDGAPSPQGLWSFTPDRSGKPSGSWKNLNESAHDSFTRQPRPFRGQVASGDGFGFLLAGFVGDGVCTQTHISSLAAYDLSSKGLRNFSDARALAPGWEQYGGTTFVPNWGRHGILISVGGYHGGGAENMVSFQTVLIYDIDSQRWFEQETSGDIPRPRKEFCIAGGVSNKRTHDILVYGGWDGRAGPDAVPYDSAFVLTLPGFHWVRADYPPRHPRHGHSCNGVGGGQILIVGGVDSAHLDPAKEVYRSVFDTPDPFTKGLAIFDLSKLAWSPSYSANRGLQKPAPQIQAYYDAHGRVPASGFSSRDLERLFAVDDFRKWDESTLTSGASHRGSHSVGAIIGPLVGVAVVVALAIVAGCWRHRPDSGGCRGRVICHELLRRLGRAVSRARSRRFLRVIYEERLHGLERESQNRTPQASGGPEGIELGETDRRRVRFAPEV</sequence>
<dbReference type="PANTHER" id="PTHR47435:SF4">
    <property type="entry name" value="KELCH REPEAT PROTEIN (AFU_ORTHOLOGUE AFUA_5G12780)"/>
    <property type="match status" value="1"/>
</dbReference>
<accession>A0AAN6TG02</accession>
<feature type="chain" id="PRO_5042888579" description="Kelch repeat protein" evidence="5">
    <location>
        <begin position="20"/>
        <end position="567"/>
    </location>
</feature>
<protein>
    <recommendedName>
        <fullName evidence="8">Kelch repeat protein</fullName>
    </recommendedName>
</protein>
<dbReference type="EMBL" id="MU853338">
    <property type="protein sequence ID" value="KAK4113787.1"/>
    <property type="molecule type" value="Genomic_DNA"/>
</dbReference>
<keyword evidence="7" id="KW-1185">Reference proteome</keyword>